<evidence type="ECO:0000313" key="11">
    <source>
        <dbReference type="EMBL" id="ADK30678.1"/>
    </source>
</evidence>
<dbReference type="AlphaFoldDB" id="D8IC05"/>
<reference evidence="11 12" key="1">
    <citation type="journal article" date="2010" name="PLoS ONE">
        <title>The complete genome sequence of the pathogenic intestinal spirochete Brachyspira pilosicoli and comparison with other Brachyspira genomes.</title>
        <authorList>
            <person name="Wanchanthuek P."/>
            <person name="Bellgard M.I."/>
            <person name="La T."/>
            <person name="Ryan K."/>
            <person name="Moolhuijzen P."/>
            <person name="Chapman B."/>
            <person name="Black M."/>
            <person name="Schibeci D."/>
            <person name="Hunter A."/>
            <person name="Barrero R."/>
            <person name="Phillips N.D."/>
            <person name="Hampson D.J."/>
        </authorList>
    </citation>
    <scope>NUCLEOTIDE SEQUENCE [LARGE SCALE GENOMIC DNA]</scope>
    <source>
        <strain evidence="12">ATCC BAA-1826 / 95/1000</strain>
    </source>
</reference>
<keyword evidence="12" id="KW-1185">Reference proteome</keyword>
<dbReference type="RefSeq" id="WP_013243632.1">
    <property type="nucleotide sequence ID" value="NC_014330.1"/>
</dbReference>
<feature type="transmembrane region" description="Helical" evidence="9">
    <location>
        <begin position="442"/>
        <end position="461"/>
    </location>
</feature>
<dbReference type="GeneID" id="56439252"/>
<feature type="transmembrane region" description="Helical" evidence="9">
    <location>
        <begin position="197"/>
        <end position="216"/>
    </location>
</feature>
<sequence length="479" mass="52542">MNSKIKNIPTFWKLFPLIFILITVLIFTVKYGVPIEFLLTIGTLIACIIAYFAGYKWKDMENAFIKKIVDTWIGVLIFILIGIVVGSWMYSGTVPMLIYYGIKLIHPSFIPVTAFIVTSFLSIFTGTSWGSASTAGVAFIGIAQATNTPLPLIAGAVISGAYLGDKNSPISDTTVLAAIGAGTTLQNHIKTMLVNTIPSAILAAIVFTVLGFNAAPMNSDILNLKEASEILTSLDNIFNFNILLLIPPIFVLIASVKGVNPVITMFIGSLIAIILGNIFQNFGIINSMKSFVTGFNISMSPTINEADIPLNLHSLLNRGGMMSMMPSVLFLILALTYGAMLELLGTFETLITLLIKITKGRRSLIFITWLTTFTINSALSSLQFTFLTLGNVLQTVYDKYNINRGVLSRTMEEGGTLTEVLLPWTITGVYMTSILGVHTLEYMPYSFFNLISICISFIYMLTLPKFAVSKNYNYTNIKL</sequence>
<dbReference type="EMBL" id="CP002025">
    <property type="protein sequence ID" value="ADK30678.1"/>
    <property type="molecule type" value="Genomic_DNA"/>
</dbReference>
<keyword evidence="6 9" id="KW-1133">Transmembrane helix</keyword>
<evidence type="ECO:0000313" key="12">
    <source>
        <dbReference type="Proteomes" id="UP000000332"/>
    </source>
</evidence>
<evidence type="ECO:0000259" key="10">
    <source>
        <dbReference type="Pfam" id="PF03553"/>
    </source>
</evidence>
<evidence type="ECO:0000256" key="9">
    <source>
        <dbReference type="SAM" id="Phobius"/>
    </source>
</evidence>
<feature type="transmembrane region" description="Helical" evidence="9">
    <location>
        <begin position="69"/>
        <end position="91"/>
    </location>
</feature>
<keyword evidence="3" id="KW-0050">Antiport</keyword>
<dbReference type="NCBIfam" id="TIGR00931">
    <property type="entry name" value="antiport_nhaC"/>
    <property type="match status" value="1"/>
</dbReference>
<evidence type="ECO:0000256" key="4">
    <source>
        <dbReference type="ARBA" id="ARBA00022475"/>
    </source>
</evidence>
<dbReference type="FunCoup" id="D8IC05">
    <property type="interactions" value="31"/>
</dbReference>
<evidence type="ECO:0000256" key="3">
    <source>
        <dbReference type="ARBA" id="ARBA00022449"/>
    </source>
</evidence>
<feature type="transmembrane region" description="Helical" evidence="9">
    <location>
        <begin position="12"/>
        <end position="31"/>
    </location>
</feature>
<dbReference type="GO" id="GO:0015297">
    <property type="term" value="F:antiporter activity"/>
    <property type="evidence" value="ECO:0007669"/>
    <property type="project" value="UniProtKB-KW"/>
</dbReference>
<feature type="transmembrane region" description="Helical" evidence="9">
    <location>
        <begin position="262"/>
        <end position="279"/>
    </location>
</feature>
<feature type="transmembrane region" description="Helical" evidence="9">
    <location>
        <begin position="367"/>
        <end position="393"/>
    </location>
</feature>
<dbReference type="InterPro" id="IPR004770">
    <property type="entry name" value="Na/H_antiport_NhaC"/>
</dbReference>
<keyword evidence="5 9" id="KW-0812">Transmembrane</keyword>
<comment type="similarity">
    <text evidence="8">Belongs to the NhaC Na(+)/H(+) (TC 2.A.35) antiporter family.</text>
</comment>
<dbReference type="InParanoid" id="D8IC05"/>
<evidence type="ECO:0000256" key="8">
    <source>
        <dbReference type="ARBA" id="ARBA00038435"/>
    </source>
</evidence>
<keyword evidence="2" id="KW-0813">Transport</keyword>
<proteinExistence type="inferred from homology"/>
<dbReference type="STRING" id="759914.BP951000_0679"/>
<accession>D8IC05</accession>
<keyword evidence="7 9" id="KW-0472">Membrane</keyword>
<keyword evidence="4" id="KW-1003">Cell membrane</keyword>
<evidence type="ECO:0000256" key="7">
    <source>
        <dbReference type="ARBA" id="ARBA00023136"/>
    </source>
</evidence>
<feature type="transmembrane region" description="Helical" evidence="9">
    <location>
        <begin position="328"/>
        <end position="355"/>
    </location>
</feature>
<evidence type="ECO:0000256" key="6">
    <source>
        <dbReference type="ARBA" id="ARBA00022989"/>
    </source>
</evidence>
<dbReference type="Pfam" id="PF03553">
    <property type="entry name" value="Na_H_antiporter"/>
    <property type="match status" value="1"/>
</dbReference>
<feature type="transmembrane region" description="Helical" evidence="9">
    <location>
        <begin position="237"/>
        <end position="256"/>
    </location>
</feature>
<dbReference type="Proteomes" id="UP000000332">
    <property type="component" value="Chromosome"/>
</dbReference>
<feature type="transmembrane region" description="Helical" evidence="9">
    <location>
        <begin position="414"/>
        <end position="436"/>
    </location>
</feature>
<dbReference type="InterPro" id="IPR052180">
    <property type="entry name" value="NhaC_Na-H+_Antiporter"/>
</dbReference>
<feature type="transmembrane region" description="Helical" evidence="9">
    <location>
        <begin position="97"/>
        <end position="124"/>
    </location>
</feature>
<comment type="subcellular location">
    <subcellularLocation>
        <location evidence="1">Cell membrane</location>
        <topology evidence="1">Multi-pass membrane protein</topology>
    </subcellularLocation>
</comment>
<name>D8IC05_BRAP9</name>
<protein>
    <submittedName>
        <fullName evidence="11">Putative Na+/H+ antiporter, NhaC</fullName>
    </submittedName>
</protein>
<feature type="transmembrane region" description="Helical" evidence="9">
    <location>
        <begin position="37"/>
        <end position="57"/>
    </location>
</feature>
<evidence type="ECO:0000256" key="1">
    <source>
        <dbReference type="ARBA" id="ARBA00004651"/>
    </source>
</evidence>
<dbReference type="PANTHER" id="PTHR33451:SF3">
    <property type="entry name" value="MALATE-2H(+)_NA(+)-LACTATE ANTIPORTER"/>
    <property type="match status" value="1"/>
</dbReference>
<organism evidence="11 12">
    <name type="scientific">Brachyspira pilosicoli (strain ATCC BAA-1826 / 95/1000)</name>
    <dbReference type="NCBI Taxonomy" id="759914"/>
    <lineage>
        <taxon>Bacteria</taxon>
        <taxon>Pseudomonadati</taxon>
        <taxon>Spirochaetota</taxon>
        <taxon>Spirochaetia</taxon>
        <taxon>Brachyspirales</taxon>
        <taxon>Brachyspiraceae</taxon>
        <taxon>Brachyspira</taxon>
    </lineage>
</organism>
<evidence type="ECO:0000256" key="5">
    <source>
        <dbReference type="ARBA" id="ARBA00022692"/>
    </source>
</evidence>
<dbReference type="PANTHER" id="PTHR33451">
    <property type="entry name" value="MALATE-2H(+)/NA(+)-LACTATE ANTIPORTER"/>
    <property type="match status" value="1"/>
</dbReference>
<feature type="domain" description="Na+/H+ antiporter NhaC-like C-terminal" evidence="10">
    <location>
        <begin position="160"/>
        <end position="461"/>
    </location>
</feature>
<dbReference type="InterPro" id="IPR018461">
    <property type="entry name" value="Na/H_Antiport_NhaC-like_C"/>
</dbReference>
<dbReference type="eggNOG" id="COG1757">
    <property type="taxonomic scope" value="Bacteria"/>
</dbReference>
<dbReference type="HOGENOM" id="CLU_033405_1_0_12"/>
<dbReference type="KEGG" id="bpo:BP951000_0679"/>
<evidence type="ECO:0000256" key="2">
    <source>
        <dbReference type="ARBA" id="ARBA00022448"/>
    </source>
</evidence>
<gene>
    <name evidence="11" type="primary">nhaC</name>
    <name evidence="11" type="ordered locus">BP951000_0679</name>
</gene>
<dbReference type="GO" id="GO:0005886">
    <property type="term" value="C:plasma membrane"/>
    <property type="evidence" value="ECO:0007669"/>
    <property type="project" value="UniProtKB-SubCell"/>
</dbReference>